<accession>A0ABT9XSK2</accession>
<dbReference type="Pfam" id="PF13847">
    <property type="entry name" value="Methyltransf_31"/>
    <property type="match status" value="1"/>
</dbReference>
<gene>
    <name evidence="2" type="ORF">J2S10_001029</name>
</gene>
<organism evidence="2 3">
    <name type="scientific">Neobacillus ginsengisoli</name>
    <dbReference type="NCBI Taxonomy" id="904295"/>
    <lineage>
        <taxon>Bacteria</taxon>
        <taxon>Bacillati</taxon>
        <taxon>Bacillota</taxon>
        <taxon>Bacilli</taxon>
        <taxon>Bacillales</taxon>
        <taxon>Bacillaceae</taxon>
        <taxon>Neobacillus</taxon>
    </lineage>
</organism>
<dbReference type="CDD" id="cd02440">
    <property type="entry name" value="AdoMet_MTases"/>
    <property type="match status" value="1"/>
</dbReference>
<dbReference type="Gene3D" id="3.40.50.150">
    <property type="entry name" value="Vaccinia Virus protein VP39"/>
    <property type="match status" value="1"/>
</dbReference>
<evidence type="ECO:0000313" key="3">
    <source>
        <dbReference type="Proteomes" id="UP001224122"/>
    </source>
</evidence>
<dbReference type="SUPFAM" id="SSF53335">
    <property type="entry name" value="S-adenosyl-L-methionine-dependent methyltransferases"/>
    <property type="match status" value="1"/>
</dbReference>
<dbReference type="PANTHER" id="PTHR43591:SF24">
    <property type="entry name" value="2-METHOXY-6-POLYPRENYL-1,4-BENZOQUINOL METHYLASE, MITOCHONDRIAL"/>
    <property type="match status" value="1"/>
</dbReference>
<sequence length="189" mass="21724">MSGHGHRFNPDKASKLLDPKRKQIIAPEMVMELFELRRSDVVADLGAGNGYFTVPLAINTDQTVYAVDIEPKMLHFLQEHARMKNVKNIKYVESNLESIPINDGEVDKILIAFVIHEVPDRQKVYNELKRIKKQEGKIVLVEWQAVESEMGPSLKERIPSEELQKELKKNDFQVEVTELNNQVYAISIQ</sequence>
<dbReference type="Proteomes" id="UP001224122">
    <property type="component" value="Unassembled WGS sequence"/>
</dbReference>
<dbReference type="PANTHER" id="PTHR43591">
    <property type="entry name" value="METHYLTRANSFERASE"/>
    <property type="match status" value="1"/>
</dbReference>
<reference evidence="2 3" key="1">
    <citation type="submission" date="2023-07" db="EMBL/GenBank/DDBJ databases">
        <title>Genomic Encyclopedia of Type Strains, Phase IV (KMG-IV): sequencing the most valuable type-strain genomes for metagenomic binning, comparative biology and taxonomic classification.</title>
        <authorList>
            <person name="Goeker M."/>
        </authorList>
    </citation>
    <scope>NUCLEOTIDE SEQUENCE [LARGE SCALE GENOMIC DNA]</scope>
    <source>
        <strain evidence="2 3">DSM 27594</strain>
    </source>
</reference>
<dbReference type="InterPro" id="IPR029063">
    <property type="entry name" value="SAM-dependent_MTases_sf"/>
</dbReference>
<keyword evidence="2" id="KW-0830">Ubiquinone</keyword>
<dbReference type="RefSeq" id="WP_307405073.1">
    <property type="nucleotide sequence ID" value="NZ_JAUSTW010000001.1"/>
</dbReference>
<keyword evidence="3" id="KW-1185">Reference proteome</keyword>
<name>A0ABT9XSK2_9BACI</name>
<feature type="domain" description="Methyltransferase" evidence="1">
    <location>
        <begin position="40"/>
        <end position="170"/>
    </location>
</feature>
<proteinExistence type="predicted"/>
<dbReference type="EMBL" id="JAUSTW010000001">
    <property type="protein sequence ID" value="MDQ0197924.1"/>
    <property type="molecule type" value="Genomic_DNA"/>
</dbReference>
<protein>
    <submittedName>
        <fullName evidence="2">Ubiquinone/menaquinone biosynthesis C-methylase UbiE</fullName>
    </submittedName>
</protein>
<evidence type="ECO:0000259" key="1">
    <source>
        <dbReference type="Pfam" id="PF13847"/>
    </source>
</evidence>
<comment type="caution">
    <text evidence="2">The sequence shown here is derived from an EMBL/GenBank/DDBJ whole genome shotgun (WGS) entry which is preliminary data.</text>
</comment>
<dbReference type="InterPro" id="IPR025714">
    <property type="entry name" value="Methyltranfer_dom"/>
</dbReference>
<evidence type="ECO:0000313" key="2">
    <source>
        <dbReference type="EMBL" id="MDQ0197924.1"/>
    </source>
</evidence>